<dbReference type="Proteomes" id="UP000307968">
    <property type="component" value="Chromosome"/>
</dbReference>
<dbReference type="EMBL" id="LR134155">
    <property type="protein sequence ID" value="VEA68955.1"/>
    <property type="molecule type" value="Genomic_DNA"/>
</dbReference>
<sequence length="130" mass="15036">MNDLIKNLAIAILAIQAITFSVYVGVYIIYSKHYKRLIASFREKYEFPFPYSFHCQTGIFGSVAICYFFMMLRAGRKAFFLPKTSDFYAFSKEIPSAKISWLSTLFYLSLLSFFCLTLIALFAAYIKLFA</sequence>
<evidence type="ECO:0000313" key="3">
    <source>
        <dbReference type="EMBL" id="VTP65301.1"/>
    </source>
</evidence>
<accession>A0A3S4FPN2</accession>
<feature type="transmembrane region" description="Helical" evidence="1">
    <location>
        <begin position="6"/>
        <end position="30"/>
    </location>
</feature>
<dbReference type="AlphaFoldDB" id="A0A3S4FPN2"/>
<evidence type="ECO:0000313" key="2">
    <source>
        <dbReference type="EMBL" id="VEA68955.1"/>
    </source>
</evidence>
<keyword evidence="1" id="KW-1133">Transmembrane helix</keyword>
<evidence type="ECO:0000313" key="5">
    <source>
        <dbReference type="Proteomes" id="UP000307968"/>
    </source>
</evidence>
<keyword evidence="1" id="KW-0472">Membrane</keyword>
<dbReference type="Proteomes" id="UP000271603">
    <property type="component" value="Chromosome"/>
</dbReference>
<name>A0A3S4FPN2_SERRU</name>
<feature type="transmembrane region" description="Helical" evidence="1">
    <location>
        <begin position="105"/>
        <end position="126"/>
    </location>
</feature>
<keyword evidence="1" id="KW-0812">Transmembrane</keyword>
<gene>
    <name evidence="3" type="ORF">NCTC12971_04005</name>
    <name evidence="2" type="ORF">NCTC9419_00695</name>
</gene>
<evidence type="ECO:0000313" key="4">
    <source>
        <dbReference type="Proteomes" id="UP000271603"/>
    </source>
</evidence>
<proteinExistence type="predicted"/>
<protein>
    <submittedName>
        <fullName evidence="2">Uncharacterized protein</fullName>
    </submittedName>
</protein>
<reference evidence="2 4" key="1">
    <citation type="submission" date="2018-12" db="EMBL/GenBank/DDBJ databases">
        <authorList>
            <consortium name="Pathogen Informatics"/>
        </authorList>
    </citation>
    <scope>NUCLEOTIDE SEQUENCE [LARGE SCALE GENOMIC DNA]</scope>
    <source>
        <strain evidence="3 5">NCTC12971</strain>
        <strain evidence="2 4">NCTC9419</strain>
    </source>
</reference>
<dbReference type="EMBL" id="LR590463">
    <property type="protein sequence ID" value="VTP65301.1"/>
    <property type="molecule type" value="Genomic_DNA"/>
</dbReference>
<feature type="transmembrane region" description="Helical" evidence="1">
    <location>
        <begin position="51"/>
        <end position="72"/>
    </location>
</feature>
<evidence type="ECO:0000256" key="1">
    <source>
        <dbReference type="SAM" id="Phobius"/>
    </source>
</evidence>
<organism evidence="2 4">
    <name type="scientific">Serratia rubidaea</name>
    <name type="common">Serratia marinorubra</name>
    <dbReference type="NCBI Taxonomy" id="61652"/>
    <lineage>
        <taxon>Bacteria</taxon>
        <taxon>Pseudomonadati</taxon>
        <taxon>Pseudomonadota</taxon>
        <taxon>Gammaproteobacteria</taxon>
        <taxon>Enterobacterales</taxon>
        <taxon>Yersiniaceae</taxon>
        <taxon>Serratia</taxon>
    </lineage>
</organism>